<dbReference type="EMBL" id="CAFBNE010000119">
    <property type="protein sequence ID" value="CAB4966090.1"/>
    <property type="molecule type" value="Genomic_DNA"/>
</dbReference>
<dbReference type="GO" id="GO:0003824">
    <property type="term" value="F:catalytic activity"/>
    <property type="evidence" value="ECO:0007669"/>
    <property type="project" value="InterPro"/>
</dbReference>
<name>A0A6J7LCE2_9ZZZZ</name>
<dbReference type="InterPro" id="IPR016193">
    <property type="entry name" value="Cytidine_deaminase-like"/>
</dbReference>
<accession>A0A6J7LCE2</accession>
<evidence type="ECO:0000313" key="1">
    <source>
        <dbReference type="EMBL" id="CAB4966090.1"/>
    </source>
</evidence>
<dbReference type="SUPFAM" id="SSF53927">
    <property type="entry name" value="Cytidine deaminase-like"/>
    <property type="match status" value="1"/>
</dbReference>
<sequence>MTDEMSGEDAKLVTLARGARGRIGAPEGAAIRDEMGRTYSGATIHSGSLQLTALQLAVAQAIAAGATGVECAVVVGSSESPDIDCVAEISGSGVPVLLCSSDGAVRSRLTT</sequence>
<dbReference type="Gene3D" id="3.40.140.10">
    <property type="entry name" value="Cytidine Deaminase, domain 2"/>
    <property type="match status" value="1"/>
</dbReference>
<dbReference type="AlphaFoldDB" id="A0A6J7LCE2"/>
<reference evidence="1" key="1">
    <citation type="submission" date="2020-05" db="EMBL/GenBank/DDBJ databases">
        <authorList>
            <person name="Chiriac C."/>
            <person name="Salcher M."/>
            <person name="Ghai R."/>
            <person name="Kavagutti S V."/>
        </authorList>
    </citation>
    <scope>NUCLEOTIDE SEQUENCE</scope>
</reference>
<organism evidence="1">
    <name type="scientific">freshwater metagenome</name>
    <dbReference type="NCBI Taxonomy" id="449393"/>
    <lineage>
        <taxon>unclassified sequences</taxon>
        <taxon>metagenomes</taxon>
        <taxon>ecological metagenomes</taxon>
    </lineage>
</organism>
<gene>
    <name evidence="1" type="ORF">UFOPK3772_02754</name>
</gene>
<proteinExistence type="predicted"/>
<protein>
    <submittedName>
        <fullName evidence="1">Unannotated protein</fullName>
    </submittedName>
</protein>